<comment type="caution">
    <text evidence="1">The sequence shown here is derived from an EMBL/GenBank/DDBJ whole genome shotgun (WGS) entry which is preliminary data.</text>
</comment>
<gene>
    <name evidence="1" type="ORF">HJG63_011676</name>
</gene>
<keyword evidence="2" id="KW-1185">Reference proteome</keyword>
<protein>
    <submittedName>
        <fullName evidence="1">Uncharacterized protein</fullName>
    </submittedName>
</protein>
<sequence>MLGGDIGRRAPQDWAYGRGAWLSLLAELPPPTPSLLSRPFVPGLSQLHFSLLVPFCSSRTPFCPTGTALSPTSDSPSLFTPLPWDSLWAAGGPSPLLLSLDPLCLYIYFSALSSFSLQPCGLSPPPTCPSVSVPTPPFPLQGRAPFFSLCFLP</sequence>
<dbReference type="Proteomes" id="UP000593571">
    <property type="component" value="Unassembled WGS sequence"/>
</dbReference>
<dbReference type="AlphaFoldDB" id="A0A7J8GBB1"/>
<dbReference type="EMBL" id="JACASE010000006">
    <property type="protein sequence ID" value="KAF6457118.1"/>
    <property type="molecule type" value="Genomic_DNA"/>
</dbReference>
<reference evidence="1 2" key="1">
    <citation type="journal article" date="2020" name="Nature">
        <title>Six reference-quality genomes reveal evolution of bat adaptations.</title>
        <authorList>
            <person name="Jebb D."/>
            <person name="Huang Z."/>
            <person name="Pippel M."/>
            <person name="Hughes G.M."/>
            <person name="Lavrichenko K."/>
            <person name="Devanna P."/>
            <person name="Winkler S."/>
            <person name="Jermiin L.S."/>
            <person name="Skirmuntt E.C."/>
            <person name="Katzourakis A."/>
            <person name="Burkitt-Gray L."/>
            <person name="Ray D.A."/>
            <person name="Sullivan K.A.M."/>
            <person name="Roscito J.G."/>
            <person name="Kirilenko B.M."/>
            <person name="Davalos L.M."/>
            <person name="Corthals A.P."/>
            <person name="Power M.L."/>
            <person name="Jones G."/>
            <person name="Ransome R.D."/>
            <person name="Dechmann D.K.N."/>
            <person name="Locatelli A.G."/>
            <person name="Puechmaille S.J."/>
            <person name="Fedrigo O."/>
            <person name="Jarvis E.D."/>
            <person name="Hiller M."/>
            <person name="Vernes S.C."/>
            <person name="Myers E.W."/>
            <person name="Teeling E.C."/>
        </authorList>
    </citation>
    <scope>NUCLEOTIDE SEQUENCE [LARGE SCALE GENOMIC DNA]</scope>
    <source>
        <strain evidence="1">MRouAeg1</strain>
        <tissue evidence="1">Muscle</tissue>
    </source>
</reference>
<evidence type="ECO:0000313" key="2">
    <source>
        <dbReference type="Proteomes" id="UP000593571"/>
    </source>
</evidence>
<proteinExistence type="predicted"/>
<name>A0A7J8GBB1_ROUAE</name>
<accession>A0A7J8GBB1</accession>
<organism evidence="1 2">
    <name type="scientific">Rousettus aegyptiacus</name>
    <name type="common">Egyptian fruit bat</name>
    <name type="synonym">Pteropus aegyptiacus</name>
    <dbReference type="NCBI Taxonomy" id="9407"/>
    <lineage>
        <taxon>Eukaryota</taxon>
        <taxon>Metazoa</taxon>
        <taxon>Chordata</taxon>
        <taxon>Craniata</taxon>
        <taxon>Vertebrata</taxon>
        <taxon>Euteleostomi</taxon>
        <taxon>Mammalia</taxon>
        <taxon>Eutheria</taxon>
        <taxon>Laurasiatheria</taxon>
        <taxon>Chiroptera</taxon>
        <taxon>Yinpterochiroptera</taxon>
        <taxon>Pteropodoidea</taxon>
        <taxon>Pteropodidae</taxon>
        <taxon>Rousettinae</taxon>
        <taxon>Rousettus</taxon>
    </lineage>
</organism>
<evidence type="ECO:0000313" key="1">
    <source>
        <dbReference type="EMBL" id="KAF6457118.1"/>
    </source>
</evidence>